<dbReference type="InterPro" id="IPR036259">
    <property type="entry name" value="MFS_trans_sf"/>
</dbReference>
<dbReference type="EMBL" id="AUWU02000030">
    <property type="protein sequence ID" value="KAH0569328.1"/>
    <property type="molecule type" value="Genomic_DNA"/>
</dbReference>
<name>V6LVJ9_9EUKA</name>
<evidence type="ECO:0000313" key="10">
    <source>
        <dbReference type="Proteomes" id="UP000018208"/>
    </source>
</evidence>
<sequence>MQSKKNHLKKKQSQLYLNPPQYNMPNITQIKPPIFNKFNKTMLQPGNTNVFFTVLAASFPQFLYTLTNTTLYSFTVLYADYYQININTLQLVQHAEILVMCTMGLFSSKFHDLLTIPNCYILGSIIVTIFNVSIFFWKNFVYLIMMRLFAAVGYTLMYTSTAPMMNFLIKPGKLEISMGSGDIFVPFGALIALMLSTFTVQYHPLLVFLLAGILGIIHSLFLLFYLPRTEKNHKTQCNFIGIILGSIGMSLIVINLSFVAVGVGNWIVEIFLLIFGVVFLILFFIYNYKAQVKNFPNQIFNRNSIIFMLQILLITISYQSINWFTPLLWRLYFNLDILQSGIIQGVTQFISCCFCFLYPFILKKVTNKRVMQTASSLQLILFIIILIAIQKFQNIYFIELLYIMIELVNVQMILCIQIFNTFTAPKQYAFITGSIVALNSKFGWSAGTAIFTSIFRLTSNNLILSSSLSIGISLICLVILIVLSFFMGTFSWERGRLGFNEHDVHLTHSYDEFTVLSSELNEEFNEVTSTTDRQSNRVPFQLDNFY</sequence>
<proteinExistence type="predicted"/>
<keyword evidence="5 6" id="KW-0472">Membrane</keyword>
<accession>V6LVJ9</accession>
<feature type="transmembrane region" description="Helical" evidence="6">
    <location>
        <begin position="395"/>
        <end position="416"/>
    </location>
</feature>
<keyword evidence="2" id="KW-0813">Transport</keyword>
<feature type="transmembrane region" description="Helical" evidence="6">
    <location>
        <begin position="341"/>
        <end position="361"/>
    </location>
</feature>
<evidence type="ECO:0000256" key="1">
    <source>
        <dbReference type="ARBA" id="ARBA00004141"/>
    </source>
</evidence>
<reference evidence="7 8" key="1">
    <citation type="journal article" date="2014" name="PLoS Genet.">
        <title>The Genome of Spironucleus salmonicida Highlights a Fish Pathogen Adapted to Fluctuating Environments.</title>
        <authorList>
            <person name="Xu F."/>
            <person name="Jerlstrom-Hultqvist J."/>
            <person name="Einarsson E."/>
            <person name="Astvaldsson A."/>
            <person name="Svard S.G."/>
            <person name="Andersson J.O."/>
        </authorList>
    </citation>
    <scope>NUCLEOTIDE SEQUENCE</scope>
    <source>
        <strain evidence="8">ATCC 50377</strain>
    </source>
</reference>
<feature type="transmembrane region" description="Helical" evidence="6">
    <location>
        <begin position="143"/>
        <end position="169"/>
    </location>
</feature>
<evidence type="ECO:0000313" key="9">
    <source>
        <dbReference type="EMBL" id="KAH0572208.1"/>
    </source>
</evidence>
<keyword evidence="10" id="KW-1185">Reference proteome</keyword>
<comment type="subcellular location">
    <subcellularLocation>
        <location evidence="1">Membrane</location>
        <topology evidence="1">Multi-pass membrane protein</topology>
    </subcellularLocation>
</comment>
<feature type="transmembrane region" description="Helical" evidence="6">
    <location>
        <begin position="266"/>
        <end position="288"/>
    </location>
</feature>
<feature type="transmembrane region" description="Helical" evidence="6">
    <location>
        <begin position="373"/>
        <end position="389"/>
    </location>
</feature>
<dbReference type="GO" id="GO:0016020">
    <property type="term" value="C:membrane"/>
    <property type="evidence" value="ECO:0007669"/>
    <property type="project" value="UniProtKB-SubCell"/>
</dbReference>
<feature type="transmembrane region" description="Helical" evidence="6">
    <location>
        <begin position="46"/>
        <end position="64"/>
    </location>
</feature>
<evidence type="ECO:0000313" key="7">
    <source>
        <dbReference type="EMBL" id="EST47716.1"/>
    </source>
</evidence>
<organism evidence="7">
    <name type="scientific">Spironucleus salmonicida</name>
    <dbReference type="NCBI Taxonomy" id="348837"/>
    <lineage>
        <taxon>Eukaryota</taxon>
        <taxon>Metamonada</taxon>
        <taxon>Diplomonadida</taxon>
        <taxon>Hexamitidae</taxon>
        <taxon>Hexamitinae</taxon>
        <taxon>Spironucleus</taxon>
    </lineage>
</organism>
<dbReference type="EMBL" id="KI546035">
    <property type="protein sequence ID" value="EST47716.1"/>
    <property type="molecule type" value="Genomic_DNA"/>
</dbReference>
<dbReference type="PANTHER" id="PTHR42718:SF9">
    <property type="entry name" value="MAJOR FACILITATOR SUPERFAMILY MULTIDRUG TRANSPORTER MFSC"/>
    <property type="match status" value="1"/>
</dbReference>
<evidence type="ECO:0000256" key="2">
    <source>
        <dbReference type="ARBA" id="ARBA00022448"/>
    </source>
</evidence>
<dbReference type="SUPFAM" id="SSF103473">
    <property type="entry name" value="MFS general substrate transporter"/>
    <property type="match status" value="1"/>
</dbReference>
<evidence type="ECO:0000313" key="8">
    <source>
        <dbReference type="EMBL" id="KAH0569328.1"/>
    </source>
</evidence>
<dbReference type="Gene3D" id="1.20.1250.20">
    <property type="entry name" value="MFS general substrate transporter like domains"/>
    <property type="match status" value="1"/>
</dbReference>
<evidence type="ECO:0000256" key="4">
    <source>
        <dbReference type="ARBA" id="ARBA00022989"/>
    </source>
</evidence>
<dbReference type="VEuPathDB" id="GiardiaDB:SS50377_26417"/>
<keyword evidence="3 6" id="KW-0812">Transmembrane</keyword>
<protein>
    <submittedName>
        <fullName evidence="7">Major facilitator superfamily protein</fullName>
    </submittedName>
</protein>
<dbReference type="PANTHER" id="PTHR42718">
    <property type="entry name" value="MAJOR FACILITATOR SUPERFAMILY MULTIDRUG TRANSPORTER MFSC"/>
    <property type="match status" value="1"/>
</dbReference>
<feature type="transmembrane region" description="Helical" evidence="6">
    <location>
        <begin position="463"/>
        <end position="486"/>
    </location>
</feature>
<reference evidence="8" key="2">
    <citation type="submission" date="2020-12" db="EMBL/GenBank/DDBJ databases">
        <title>New Spironucleus salmonicida genome in near-complete chromosomes.</title>
        <authorList>
            <person name="Xu F."/>
            <person name="Kurt Z."/>
            <person name="Jimenez-Gonzalez A."/>
            <person name="Astvaldsson A."/>
            <person name="Andersson J.O."/>
            <person name="Svard S.G."/>
        </authorList>
    </citation>
    <scope>NUCLEOTIDE SEQUENCE</scope>
    <source>
        <strain evidence="8">ATCC 50377</strain>
    </source>
</reference>
<dbReference type="AlphaFoldDB" id="V6LVJ9"/>
<feature type="transmembrane region" description="Helical" evidence="6">
    <location>
        <begin position="206"/>
        <end position="226"/>
    </location>
</feature>
<dbReference type="InterPro" id="IPR011701">
    <property type="entry name" value="MFS"/>
</dbReference>
<evidence type="ECO:0000256" key="5">
    <source>
        <dbReference type="ARBA" id="ARBA00023136"/>
    </source>
</evidence>
<keyword evidence="4 6" id="KW-1133">Transmembrane helix</keyword>
<dbReference type="Pfam" id="PF07690">
    <property type="entry name" value="MFS_1"/>
    <property type="match status" value="1"/>
</dbReference>
<feature type="transmembrane region" description="Helical" evidence="6">
    <location>
        <begin position="300"/>
        <end position="321"/>
    </location>
</feature>
<feature type="transmembrane region" description="Helical" evidence="6">
    <location>
        <begin position="238"/>
        <end position="260"/>
    </location>
</feature>
<evidence type="ECO:0000256" key="6">
    <source>
        <dbReference type="SAM" id="Phobius"/>
    </source>
</evidence>
<dbReference type="Proteomes" id="UP000018208">
    <property type="component" value="Unassembled WGS sequence"/>
</dbReference>
<gene>
    <name evidence="7" type="ORF">SS50377_12112</name>
    <name evidence="9" type="ORF">SS50377_26417</name>
    <name evidence="8" type="ORF">SS50377_28811</name>
</gene>
<feature type="transmembrane region" description="Helical" evidence="6">
    <location>
        <begin position="428"/>
        <end position="451"/>
    </location>
</feature>
<evidence type="ECO:0000256" key="3">
    <source>
        <dbReference type="ARBA" id="ARBA00022692"/>
    </source>
</evidence>
<feature type="transmembrane region" description="Helical" evidence="6">
    <location>
        <begin position="118"/>
        <end position="137"/>
    </location>
</feature>
<dbReference type="VEuPathDB" id="GiardiaDB:SS50377_28811"/>
<dbReference type="GO" id="GO:0022857">
    <property type="term" value="F:transmembrane transporter activity"/>
    <property type="evidence" value="ECO:0007669"/>
    <property type="project" value="InterPro"/>
</dbReference>
<dbReference type="EMBL" id="AUWU02000006">
    <property type="protein sequence ID" value="KAH0572208.1"/>
    <property type="molecule type" value="Genomic_DNA"/>
</dbReference>